<feature type="compositionally biased region" description="Acidic residues" evidence="4">
    <location>
        <begin position="333"/>
        <end position="350"/>
    </location>
</feature>
<dbReference type="PANTHER" id="PTHR11875">
    <property type="entry name" value="TESTIS-SPECIFIC Y-ENCODED PROTEIN"/>
    <property type="match status" value="1"/>
</dbReference>
<evidence type="ECO:0000313" key="5">
    <source>
        <dbReference type="EMBL" id="KMM67523.1"/>
    </source>
</evidence>
<feature type="compositionally biased region" description="Acidic residues" evidence="4">
    <location>
        <begin position="273"/>
        <end position="297"/>
    </location>
</feature>
<feature type="coiled-coil region" evidence="3">
    <location>
        <begin position="169"/>
        <end position="196"/>
    </location>
</feature>
<evidence type="ECO:0000313" key="6">
    <source>
        <dbReference type="Proteomes" id="UP000054567"/>
    </source>
</evidence>
<accession>A0A0J6FB92</accession>
<protein>
    <submittedName>
        <fullName evidence="5">NapB</fullName>
    </submittedName>
</protein>
<comment type="similarity">
    <text evidence="1 2">Belongs to the nucleosome assembly protein (NAP) family.</text>
</comment>
<keyword evidence="3" id="KW-0175">Coiled coil</keyword>
<dbReference type="GO" id="GO:0005634">
    <property type="term" value="C:nucleus"/>
    <property type="evidence" value="ECO:0007669"/>
    <property type="project" value="InterPro"/>
</dbReference>
<name>A0A0J6FB92_COCPO</name>
<evidence type="ECO:0000256" key="2">
    <source>
        <dbReference type="RuleBase" id="RU003876"/>
    </source>
</evidence>
<dbReference type="InterPro" id="IPR037231">
    <property type="entry name" value="NAP-like_sf"/>
</dbReference>
<reference evidence="6" key="3">
    <citation type="journal article" date="2010" name="Genome Res.">
        <title>Population genomic sequencing of Coccidioides fungi reveals recent hybridization and transposon control.</title>
        <authorList>
            <person name="Neafsey D.E."/>
            <person name="Barker B.M."/>
            <person name="Sharpton T.J."/>
            <person name="Stajich J.E."/>
            <person name="Park D.J."/>
            <person name="Whiston E."/>
            <person name="Hung C.-Y."/>
            <person name="McMahan C."/>
            <person name="White J."/>
            <person name="Sykes S."/>
            <person name="Heiman D."/>
            <person name="Young S."/>
            <person name="Zeng Q."/>
            <person name="Abouelleil A."/>
            <person name="Aftuck L."/>
            <person name="Bessette D."/>
            <person name="Brown A."/>
            <person name="FitzGerald M."/>
            <person name="Lui A."/>
            <person name="Macdonald J.P."/>
            <person name="Priest M."/>
            <person name="Orbach M.J."/>
            <person name="Galgiani J.N."/>
            <person name="Kirkland T.N."/>
            <person name="Cole G.T."/>
            <person name="Birren B.W."/>
            <person name="Henn M.R."/>
            <person name="Taylor J.W."/>
            <person name="Rounsley S.D."/>
        </authorList>
    </citation>
    <scope>NUCLEOTIDE SEQUENCE [LARGE SCALE GENOMIC DNA]</scope>
    <source>
        <strain evidence="6">RMSCC 3488</strain>
    </source>
</reference>
<gene>
    <name evidence="5" type="ORF">CPAG_03857</name>
</gene>
<dbReference type="InterPro" id="IPR002164">
    <property type="entry name" value="NAP_family"/>
</dbReference>
<dbReference type="GO" id="GO:0006334">
    <property type="term" value="P:nucleosome assembly"/>
    <property type="evidence" value="ECO:0007669"/>
    <property type="project" value="InterPro"/>
</dbReference>
<dbReference type="EMBL" id="DS268110">
    <property type="protein sequence ID" value="KMM67523.1"/>
    <property type="molecule type" value="Genomic_DNA"/>
</dbReference>
<dbReference type="OrthoDB" id="19419at2759"/>
<feature type="region of interest" description="Disordered" evidence="4">
    <location>
        <begin position="333"/>
        <end position="361"/>
    </location>
</feature>
<sequence>MPELPTVPKEARRDIALLEREFSDAEVRMLRQAIPLMRPLYARRNALVTSKLQHVDFWPRVFANAPADIDEYIRPSDAQIISTCLKNITLDRFEVNEKGEGEPRSVRFTFEFDNGEENVWFENDKLVKEFYWRKEILTTVSGKKRVREGMVSDPVRIKWKEGMDPTDGLLDAACDLAEAEKALMKKENKTKVSNEDRLKLKEYESLVQKVAKIEAEVANEGEGDDEEGESSPMGLSFFAWFGYRGGDVSAEESARAIKEDEEKWEKIIKGEEPFDEEEDEEEDEDEEDTLEEAEIFPDGESLAVSLGEDLWPNALKYYVQSYEIVPDFDLDSDIDLEDVEGDDEDGESEDELARPRKKVKT</sequence>
<feature type="region of interest" description="Disordered" evidence="4">
    <location>
        <begin position="253"/>
        <end position="299"/>
    </location>
</feature>
<reference evidence="6" key="2">
    <citation type="journal article" date="2009" name="Genome Res.">
        <title>Comparative genomic analyses of the human fungal pathogens Coccidioides and their relatives.</title>
        <authorList>
            <person name="Sharpton T.J."/>
            <person name="Stajich J.E."/>
            <person name="Rounsley S.D."/>
            <person name="Gardner M.J."/>
            <person name="Wortman J.R."/>
            <person name="Jordar V.S."/>
            <person name="Maiti R."/>
            <person name="Kodira C.D."/>
            <person name="Neafsey D.E."/>
            <person name="Zeng Q."/>
            <person name="Hung C.-Y."/>
            <person name="McMahan C."/>
            <person name="Muszewska A."/>
            <person name="Grynberg M."/>
            <person name="Mandel M.A."/>
            <person name="Kellner E.M."/>
            <person name="Barker B.M."/>
            <person name="Galgiani J.N."/>
            <person name="Orbach M.J."/>
            <person name="Kirkland T.N."/>
            <person name="Cole G.T."/>
            <person name="Henn M.R."/>
            <person name="Birren B.W."/>
            <person name="Taylor J.W."/>
        </authorList>
    </citation>
    <scope>NUCLEOTIDE SEQUENCE [LARGE SCALE GENOMIC DNA]</scope>
    <source>
        <strain evidence="6">RMSCC 3488</strain>
    </source>
</reference>
<dbReference type="AlphaFoldDB" id="A0A0J6FB92"/>
<evidence type="ECO:0000256" key="4">
    <source>
        <dbReference type="SAM" id="MobiDB-lite"/>
    </source>
</evidence>
<dbReference type="Pfam" id="PF00956">
    <property type="entry name" value="NAP"/>
    <property type="match status" value="1"/>
</dbReference>
<dbReference type="VEuPathDB" id="FungiDB:CPAG_03857"/>
<dbReference type="SUPFAM" id="SSF143113">
    <property type="entry name" value="NAP-like"/>
    <property type="match status" value="1"/>
</dbReference>
<organism evidence="5 6">
    <name type="scientific">Coccidioides posadasii RMSCC 3488</name>
    <dbReference type="NCBI Taxonomy" id="454284"/>
    <lineage>
        <taxon>Eukaryota</taxon>
        <taxon>Fungi</taxon>
        <taxon>Dikarya</taxon>
        <taxon>Ascomycota</taxon>
        <taxon>Pezizomycotina</taxon>
        <taxon>Eurotiomycetes</taxon>
        <taxon>Eurotiomycetidae</taxon>
        <taxon>Onygenales</taxon>
        <taxon>Onygenaceae</taxon>
        <taxon>Coccidioides</taxon>
    </lineage>
</organism>
<evidence type="ECO:0000256" key="1">
    <source>
        <dbReference type="ARBA" id="ARBA00009947"/>
    </source>
</evidence>
<reference evidence="5 6" key="1">
    <citation type="submission" date="2007-06" db="EMBL/GenBank/DDBJ databases">
        <title>The Genome Sequence of Coccidioides posadasii RMSCC_3488.</title>
        <authorList>
            <consortium name="Coccidioides Genome Resources Consortium"/>
            <consortium name="The Broad Institute Genome Sequencing Platform"/>
            <person name="Henn M.R."/>
            <person name="Sykes S."/>
            <person name="Young S."/>
            <person name="Jaffe D."/>
            <person name="Berlin A."/>
            <person name="Alvarez P."/>
            <person name="Butler J."/>
            <person name="Gnerre S."/>
            <person name="Grabherr M."/>
            <person name="Mauceli E."/>
            <person name="Brockman W."/>
            <person name="Kodira C."/>
            <person name="Alvarado L."/>
            <person name="Zeng Q."/>
            <person name="Crawford M."/>
            <person name="Antoine C."/>
            <person name="Devon K."/>
            <person name="Galgiani J."/>
            <person name="Orsborn K."/>
            <person name="Lewis M.L."/>
            <person name="Nusbaum C."/>
            <person name="Galagan J."/>
            <person name="Birren B."/>
        </authorList>
    </citation>
    <scope>NUCLEOTIDE SEQUENCE [LARGE SCALE GENOMIC DNA]</scope>
    <source>
        <strain evidence="5 6">RMSCC 3488</strain>
    </source>
</reference>
<dbReference type="Proteomes" id="UP000054567">
    <property type="component" value="Unassembled WGS sequence"/>
</dbReference>
<proteinExistence type="inferred from homology"/>
<evidence type="ECO:0000256" key="3">
    <source>
        <dbReference type="SAM" id="Coils"/>
    </source>
</evidence>
<dbReference type="Gene3D" id="3.30.1120.90">
    <property type="entry name" value="Nucleosome assembly protein"/>
    <property type="match status" value="1"/>
</dbReference>
<feature type="compositionally biased region" description="Basic and acidic residues" evidence="4">
    <location>
        <begin position="253"/>
        <end position="272"/>
    </location>
</feature>